<name>A0ABT5ZPW0_9ACTN</name>
<evidence type="ECO:0000256" key="3">
    <source>
        <dbReference type="SAM" id="Phobius"/>
    </source>
</evidence>
<gene>
    <name evidence="6" type="ORF">P3G67_20830</name>
</gene>
<feature type="compositionally biased region" description="Basic residues" evidence="2">
    <location>
        <begin position="35"/>
        <end position="59"/>
    </location>
</feature>
<dbReference type="Pfam" id="PF03816">
    <property type="entry name" value="LytR_cpsA_psr"/>
    <property type="match status" value="1"/>
</dbReference>
<organism evidence="6 7">
    <name type="scientific">Streptomyces silvisoli</name>
    <dbReference type="NCBI Taxonomy" id="3034235"/>
    <lineage>
        <taxon>Bacteria</taxon>
        <taxon>Bacillati</taxon>
        <taxon>Actinomycetota</taxon>
        <taxon>Actinomycetes</taxon>
        <taxon>Kitasatosporales</taxon>
        <taxon>Streptomycetaceae</taxon>
        <taxon>Streptomyces</taxon>
    </lineage>
</organism>
<dbReference type="InterPro" id="IPR027381">
    <property type="entry name" value="LytR/CpsA/Psr_C"/>
</dbReference>
<keyword evidence="3" id="KW-0812">Transmembrane</keyword>
<keyword evidence="3" id="KW-1133">Transmembrane helix</keyword>
<dbReference type="PANTHER" id="PTHR33392">
    <property type="entry name" value="POLYISOPRENYL-TEICHOIC ACID--PEPTIDOGLYCAN TEICHOIC ACID TRANSFERASE TAGU"/>
    <property type="match status" value="1"/>
</dbReference>
<evidence type="ECO:0000259" key="5">
    <source>
        <dbReference type="Pfam" id="PF13399"/>
    </source>
</evidence>
<feature type="transmembrane region" description="Helical" evidence="3">
    <location>
        <begin position="59"/>
        <end position="82"/>
    </location>
</feature>
<dbReference type="RefSeq" id="WP_276094805.1">
    <property type="nucleotide sequence ID" value="NZ_JARJBC010000013.1"/>
</dbReference>
<dbReference type="InterPro" id="IPR050922">
    <property type="entry name" value="LytR/CpsA/Psr_CW_biosynth"/>
</dbReference>
<keyword evidence="3" id="KW-0472">Membrane</keyword>
<keyword evidence="7" id="KW-1185">Reference proteome</keyword>
<dbReference type="InterPro" id="IPR004474">
    <property type="entry name" value="LytR_CpsA_psr"/>
</dbReference>
<proteinExistence type="inferred from homology"/>
<evidence type="ECO:0000313" key="6">
    <source>
        <dbReference type="EMBL" id="MDF3291625.1"/>
    </source>
</evidence>
<comment type="caution">
    <text evidence="6">The sequence shown here is derived from an EMBL/GenBank/DDBJ whole genome shotgun (WGS) entry which is preliminary data.</text>
</comment>
<sequence>MTASHSRGASEVDDAVPAGTRPGRRAARAQDASRAGRRASGRRAAGRGRDRSRRRKRSVGKTIGITASALVLIVAATGAVLYEHLNGNIKSVAISGAGTEKADAFGRTPINVLVIGSDTRSSAQDCQLGGDCGGGPSNADVEMVMHVSADRSNATVMSVPRDTVTQLPACKDPSTGKTVPAQTGMVNSALAYGPACQVAAVHQLTGIPIDHFMMIDFGGVVSMSDAIGGVPICVDNNVYDTYSHLKLAKGTHTLKGVSALEFLRSRHGFGDGSDLGRTVAQHMYLSSMVRTLKSAGTLTDPSALYGLADAATKALTVDDGLNSITKLLGLANDLNKVPSNRITFATMQTMQDPTDKNRVVMSPAAHNLLNAISNDQSLTTSSGGKSAADAQATSTATATPSPTQAAIPDSQITVRVNNASGITGRASDIAQYLITQGFSPDSGSRNAPVPAATTSIHYASGQQAEAQAVARALRIPSSRLREDSSVSNVTVVVGSDWSSGTTFAAGGGGSSKPAPADTKAAVAGANAQTGDQKECAQVSTYATVEVNGVAMTPTQAYADSPNVRDSAP</sequence>
<evidence type="ECO:0000256" key="2">
    <source>
        <dbReference type="SAM" id="MobiDB-lite"/>
    </source>
</evidence>
<comment type="similarity">
    <text evidence="1">Belongs to the LytR/CpsA/Psr (LCP) family.</text>
</comment>
<dbReference type="Pfam" id="PF13399">
    <property type="entry name" value="LytR_C"/>
    <property type="match status" value="1"/>
</dbReference>
<dbReference type="PANTHER" id="PTHR33392:SF6">
    <property type="entry name" value="POLYISOPRENYL-TEICHOIC ACID--PEPTIDOGLYCAN TEICHOIC ACID TRANSFERASE TAGU"/>
    <property type="match status" value="1"/>
</dbReference>
<evidence type="ECO:0000256" key="1">
    <source>
        <dbReference type="ARBA" id="ARBA00006068"/>
    </source>
</evidence>
<feature type="compositionally biased region" description="Polar residues" evidence="2">
    <location>
        <begin position="375"/>
        <end position="384"/>
    </location>
</feature>
<dbReference type="Gene3D" id="3.40.630.190">
    <property type="entry name" value="LCP protein"/>
    <property type="match status" value="1"/>
</dbReference>
<feature type="compositionally biased region" description="Low complexity" evidence="2">
    <location>
        <begin position="387"/>
        <end position="406"/>
    </location>
</feature>
<dbReference type="EMBL" id="JARJBC010000013">
    <property type="protein sequence ID" value="MDF3291625.1"/>
    <property type="molecule type" value="Genomic_DNA"/>
</dbReference>
<accession>A0ABT5ZPW0</accession>
<dbReference type="Gene3D" id="3.30.70.2390">
    <property type="match status" value="1"/>
</dbReference>
<protein>
    <submittedName>
        <fullName evidence="6">LCP family protein</fullName>
    </submittedName>
</protein>
<dbReference type="NCBIfam" id="TIGR00350">
    <property type="entry name" value="lytR_cpsA_psr"/>
    <property type="match status" value="1"/>
</dbReference>
<reference evidence="6 7" key="1">
    <citation type="submission" date="2023-03" db="EMBL/GenBank/DDBJ databases">
        <title>Draft genome sequence of Streptomyces sp. RB6PN23 isolated from peat swamp forest in Thailand.</title>
        <authorList>
            <person name="Klaysubun C."/>
            <person name="Duangmal K."/>
        </authorList>
    </citation>
    <scope>NUCLEOTIDE SEQUENCE [LARGE SCALE GENOMIC DNA]</scope>
    <source>
        <strain evidence="6 7">RB6PN23</strain>
    </source>
</reference>
<feature type="region of interest" description="Disordered" evidence="2">
    <location>
        <begin position="375"/>
        <end position="406"/>
    </location>
</feature>
<evidence type="ECO:0000313" key="7">
    <source>
        <dbReference type="Proteomes" id="UP001216579"/>
    </source>
</evidence>
<evidence type="ECO:0000259" key="4">
    <source>
        <dbReference type="Pfam" id="PF03816"/>
    </source>
</evidence>
<feature type="region of interest" description="Disordered" evidence="2">
    <location>
        <begin position="1"/>
        <end position="59"/>
    </location>
</feature>
<feature type="domain" description="LytR/CpsA/Psr regulator C-terminal" evidence="5">
    <location>
        <begin position="411"/>
        <end position="497"/>
    </location>
</feature>
<feature type="domain" description="Cell envelope-related transcriptional attenuator" evidence="4">
    <location>
        <begin position="138"/>
        <end position="293"/>
    </location>
</feature>
<dbReference type="Proteomes" id="UP001216579">
    <property type="component" value="Unassembled WGS sequence"/>
</dbReference>